<feature type="compositionally biased region" description="Polar residues" evidence="1">
    <location>
        <begin position="9"/>
        <end position="22"/>
    </location>
</feature>
<dbReference type="EMBL" id="JAGYWB010000007">
    <property type="protein sequence ID" value="KAI0516318.1"/>
    <property type="molecule type" value="Genomic_DNA"/>
</dbReference>
<name>A0A8T3BPI7_DENNO</name>
<comment type="caution">
    <text evidence="2">The sequence shown here is derived from an EMBL/GenBank/DDBJ whole genome shotgun (WGS) entry which is preliminary data.</text>
</comment>
<evidence type="ECO:0000256" key="1">
    <source>
        <dbReference type="SAM" id="MobiDB-lite"/>
    </source>
</evidence>
<keyword evidence="3" id="KW-1185">Reference proteome</keyword>
<reference evidence="2" key="1">
    <citation type="journal article" date="2022" name="Front. Genet.">
        <title>Chromosome-Scale Assembly of the Dendrobium nobile Genome Provides Insights Into the Molecular Mechanism of the Biosynthesis of the Medicinal Active Ingredient of Dendrobium.</title>
        <authorList>
            <person name="Xu Q."/>
            <person name="Niu S.-C."/>
            <person name="Li K.-L."/>
            <person name="Zheng P.-J."/>
            <person name="Zhang X.-J."/>
            <person name="Jia Y."/>
            <person name="Liu Y."/>
            <person name="Niu Y.-X."/>
            <person name="Yu L.-H."/>
            <person name="Chen D.-F."/>
            <person name="Zhang G.-Q."/>
        </authorList>
    </citation>
    <scope>NUCLEOTIDE SEQUENCE</scope>
    <source>
        <tissue evidence="2">Leaf</tissue>
    </source>
</reference>
<proteinExistence type="predicted"/>
<protein>
    <submittedName>
        <fullName evidence="2">Uncharacterized protein</fullName>
    </submittedName>
</protein>
<feature type="compositionally biased region" description="Low complexity" evidence="1">
    <location>
        <begin position="23"/>
        <end position="34"/>
    </location>
</feature>
<dbReference type="Proteomes" id="UP000829196">
    <property type="component" value="Unassembled WGS sequence"/>
</dbReference>
<accession>A0A8T3BPI7</accession>
<feature type="compositionally biased region" description="Basic residues" evidence="1">
    <location>
        <begin position="82"/>
        <end position="101"/>
    </location>
</feature>
<evidence type="ECO:0000313" key="3">
    <source>
        <dbReference type="Proteomes" id="UP000829196"/>
    </source>
</evidence>
<evidence type="ECO:0000313" key="2">
    <source>
        <dbReference type="EMBL" id="KAI0516318.1"/>
    </source>
</evidence>
<gene>
    <name evidence="2" type="ORF">KFK09_008990</name>
</gene>
<sequence>MKGEDQKTHYNNYHNNLNMTSIKTPKSSPSPLLTEISPKPGTEEQPRKPRRSRGNQGAMASGKSPGMGKPAAGWNSMGQNAKYKKPRRKPKGHLMGKRKSWNSKGRFGIPRDKHKY</sequence>
<organism evidence="2 3">
    <name type="scientific">Dendrobium nobile</name>
    <name type="common">Orchid</name>
    <dbReference type="NCBI Taxonomy" id="94219"/>
    <lineage>
        <taxon>Eukaryota</taxon>
        <taxon>Viridiplantae</taxon>
        <taxon>Streptophyta</taxon>
        <taxon>Embryophyta</taxon>
        <taxon>Tracheophyta</taxon>
        <taxon>Spermatophyta</taxon>
        <taxon>Magnoliopsida</taxon>
        <taxon>Liliopsida</taxon>
        <taxon>Asparagales</taxon>
        <taxon>Orchidaceae</taxon>
        <taxon>Epidendroideae</taxon>
        <taxon>Malaxideae</taxon>
        <taxon>Dendrobiinae</taxon>
        <taxon>Dendrobium</taxon>
    </lineage>
</organism>
<feature type="region of interest" description="Disordered" evidence="1">
    <location>
        <begin position="1"/>
        <end position="116"/>
    </location>
</feature>
<dbReference type="AlphaFoldDB" id="A0A8T3BPI7"/>